<dbReference type="AlphaFoldDB" id="Q4SP30"/>
<dbReference type="Pfam" id="PF18786">
    <property type="entry name" value="Importin_rep_2"/>
    <property type="match status" value="2"/>
</dbReference>
<dbReference type="GO" id="GO:0005737">
    <property type="term" value="C:cytoplasm"/>
    <property type="evidence" value="ECO:0007669"/>
    <property type="project" value="UniProtKB-SubCell"/>
</dbReference>
<accession>Q4SP30</accession>
<keyword evidence="8" id="KW-0677">Repeat</keyword>
<dbReference type="Pfam" id="PF24139">
    <property type="entry name" value="TPR_TNPO3_IPO13_4th"/>
    <property type="match status" value="1"/>
</dbReference>
<dbReference type="InterPro" id="IPR051345">
    <property type="entry name" value="Importin_beta-like_NTR"/>
</dbReference>
<dbReference type="EMBL" id="CAAE01014542">
    <property type="protein sequence ID" value="CAF97602.1"/>
    <property type="molecule type" value="Genomic_DNA"/>
</dbReference>
<dbReference type="InterPro" id="IPR040709">
    <property type="entry name" value="Importin_rep_1"/>
</dbReference>
<dbReference type="KEGG" id="tng:GSTEN00015021G001"/>
<gene>
    <name evidence="12" type="ORF">GSTENG00015021001</name>
</gene>
<comment type="subunit">
    <text evidence="4">Interacts with UBC9, RAN, RBM8A, eIF-1A and PAX6.</text>
</comment>
<name>Q4SP30_TETNG</name>
<evidence type="ECO:0000256" key="8">
    <source>
        <dbReference type="ARBA" id="ARBA00022737"/>
    </source>
</evidence>
<reference evidence="12" key="1">
    <citation type="journal article" date="2004" name="Nature">
        <title>Genome duplication in the teleost fish Tetraodon nigroviridis reveals the early vertebrate proto-karyotype.</title>
        <authorList>
            <person name="Jaillon O."/>
            <person name="Aury J.-M."/>
            <person name="Brunet F."/>
            <person name="Petit J.-L."/>
            <person name="Stange-Thomann N."/>
            <person name="Mauceli E."/>
            <person name="Bouneau L."/>
            <person name="Fischer C."/>
            <person name="Ozouf-Costaz C."/>
            <person name="Bernot A."/>
            <person name="Nicaud S."/>
            <person name="Jaffe D."/>
            <person name="Fisher S."/>
            <person name="Lutfalla G."/>
            <person name="Dossat C."/>
            <person name="Segurens B."/>
            <person name="Dasilva C."/>
            <person name="Salanoubat M."/>
            <person name="Levy M."/>
            <person name="Boudet N."/>
            <person name="Castellano S."/>
            <person name="Anthouard V."/>
            <person name="Jubin C."/>
            <person name="Castelli V."/>
            <person name="Katinka M."/>
            <person name="Vacherie B."/>
            <person name="Biemont C."/>
            <person name="Skalli Z."/>
            <person name="Cattolico L."/>
            <person name="Poulain J."/>
            <person name="De Berardinis V."/>
            <person name="Cruaud C."/>
            <person name="Duprat S."/>
            <person name="Brottier P."/>
            <person name="Coutanceau J.-P."/>
            <person name="Gouzy J."/>
            <person name="Parra G."/>
            <person name="Lardier G."/>
            <person name="Chapple C."/>
            <person name="McKernan K.J."/>
            <person name="McEwan P."/>
            <person name="Bosak S."/>
            <person name="Kellis M."/>
            <person name="Volff J.-N."/>
            <person name="Guigo R."/>
            <person name="Zody M.C."/>
            <person name="Mesirov J."/>
            <person name="Lindblad-Toh K."/>
            <person name="Birren B."/>
            <person name="Nusbaum C."/>
            <person name="Kahn D."/>
            <person name="Robinson-Rechavi M."/>
            <person name="Laudet V."/>
            <person name="Schachter V."/>
            <person name="Quetier F."/>
            <person name="Saurin W."/>
            <person name="Scarpelli C."/>
            <person name="Wincker P."/>
            <person name="Lander E.S."/>
            <person name="Weissenbach J."/>
            <person name="Roest Crollius H."/>
        </authorList>
    </citation>
    <scope>NUCLEOTIDE SEQUENCE [LARGE SCALE GENOMIC DNA]</scope>
</reference>
<dbReference type="GO" id="GO:0031267">
    <property type="term" value="F:small GTPase binding"/>
    <property type="evidence" value="ECO:0007669"/>
    <property type="project" value="InterPro"/>
</dbReference>
<dbReference type="InterPro" id="IPR011989">
    <property type="entry name" value="ARM-like"/>
</dbReference>
<organism evidence="12">
    <name type="scientific">Tetraodon nigroviridis</name>
    <name type="common">Spotted green pufferfish</name>
    <name type="synonym">Chelonodon nigroviridis</name>
    <dbReference type="NCBI Taxonomy" id="99883"/>
    <lineage>
        <taxon>Eukaryota</taxon>
        <taxon>Metazoa</taxon>
        <taxon>Chordata</taxon>
        <taxon>Craniata</taxon>
        <taxon>Vertebrata</taxon>
        <taxon>Euteleostomi</taxon>
        <taxon>Actinopterygii</taxon>
        <taxon>Neopterygii</taxon>
        <taxon>Teleostei</taxon>
        <taxon>Neoteleostei</taxon>
        <taxon>Acanthomorphata</taxon>
        <taxon>Eupercaria</taxon>
        <taxon>Tetraodontiformes</taxon>
        <taxon>Tetradontoidea</taxon>
        <taxon>Tetraodontidae</taxon>
        <taxon>Tetraodon</taxon>
    </lineage>
</organism>
<protein>
    <recommendedName>
        <fullName evidence="5">Importin-13</fullName>
    </recommendedName>
</protein>
<evidence type="ECO:0000256" key="5">
    <source>
        <dbReference type="ARBA" id="ARBA00016020"/>
    </source>
</evidence>
<feature type="non-terminal residue" evidence="12">
    <location>
        <position position="1"/>
    </location>
</feature>
<evidence type="ECO:0000256" key="2">
    <source>
        <dbReference type="ARBA" id="ARBA00004496"/>
    </source>
</evidence>
<dbReference type="Pfam" id="PF08389">
    <property type="entry name" value="Xpo1"/>
    <property type="match status" value="1"/>
</dbReference>
<dbReference type="InterPro" id="IPR013598">
    <property type="entry name" value="Exportin-1/Importin-b-like"/>
</dbReference>
<comment type="subcellular location">
    <subcellularLocation>
        <location evidence="2">Cytoplasm</location>
    </subcellularLocation>
    <subcellularLocation>
        <location evidence="1">Nucleus</location>
    </subcellularLocation>
</comment>
<dbReference type="InterPro" id="IPR040520">
    <property type="entry name" value="Importin_rep_3"/>
</dbReference>
<dbReference type="PANTHER" id="PTHR12363">
    <property type="entry name" value="TRANSPORTIN 3 AND IMPORTIN 13"/>
    <property type="match status" value="1"/>
</dbReference>
<dbReference type="InterPro" id="IPR001494">
    <property type="entry name" value="Importin-beta_N"/>
</dbReference>
<dbReference type="InterPro" id="IPR058537">
    <property type="entry name" value="TPR_TNPO3_IPO13_4th"/>
</dbReference>
<dbReference type="OrthoDB" id="2016913at2759"/>
<proteinExistence type="inferred from homology"/>
<dbReference type="SUPFAM" id="SSF48371">
    <property type="entry name" value="ARM repeat"/>
    <property type="match status" value="1"/>
</dbReference>
<evidence type="ECO:0000259" key="11">
    <source>
        <dbReference type="PROSITE" id="PS50166"/>
    </source>
</evidence>
<dbReference type="Pfam" id="PF03810">
    <property type="entry name" value="IBN_N"/>
    <property type="match status" value="1"/>
</dbReference>
<dbReference type="PROSITE" id="PS50166">
    <property type="entry name" value="IMPORTIN_B_NT"/>
    <property type="match status" value="1"/>
</dbReference>
<dbReference type="Pfam" id="PF24140">
    <property type="entry name" value="TPR_TNPO3_IPO13_3rd"/>
    <property type="match status" value="1"/>
</dbReference>
<feature type="domain" description="Importin N-terminal" evidence="11">
    <location>
        <begin position="21"/>
        <end position="87"/>
    </location>
</feature>
<dbReference type="InterPro" id="IPR040944">
    <property type="entry name" value="Importin_rep_2"/>
</dbReference>
<evidence type="ECO:0000256" key="6">
    <source>
        <dbReference type="ARBA" id="ARBA00022448"/>
    </source>
</evidence>
<evidence type="ECO:0000256" key="10">
    <source>
        <dbReference type="ARBA" id="ARBA00023242"/>
    </source>
</evidence>
<evidence type="ECO:0000256" key="1">
    <source>
        <dbReference type="ARBA" id="ARBA00004123"/>
    </source>
</evidence>
<evidence type="ECO:0000256" key="3">
    <source>
        <dbReference type="ARBA" id="ARBA00007991"/>
    </source>
</evidence>
<comment type="similarity">
    <text evidence="3">Belongs to the importin beta family.</text>
</comment>
<keyword evidence="6" id="KW-0813">Transport</keyword>
<keyword evidence="10" id="KW-0539">Nucleus</keyword>
<feature type="non-terminal residue" evidence="12">
    <location>
        <position position="1015"/>
    </location>
</feature>
<keyword evidence="7" id="KW-0963">Cytoplasm</keyword>
<evidence type="ECO:0000313" key="12">
    <source>
        <dbReference type="EMBL" id="CAF97602.1"/>
    </source>
</evidence>
<dbReference type="Pfam" id="PF18773">
    <property type="entry name" value="Importin_rep"/>
    <property type="match status" value="1"/>
</dbReference>
<dbReference type="InterPro" id="IPR057942">
    <property type="entry name" value="TPR_TNPO3_IPO13_3rd"/>
</dbReference>
<comment type="caution">
    <text evidence="12">The sequence shown here is derived from an EMBL/GenBank/DDBJ whole genome shotgun (WGS) entry which is preliminary data.</text>
</comment>
<dbReference type="Gene3D" id="1.25.10.10">
    <property type="entry name" value="Leucine-rich Repeat Variant"/>
    <property type="match status" value="1"/>
</dbReference>
<keyword evidence="9" id="KW-0653">Protein transport</keyword>
<dbReference type="GO" id="GO:0006606">
    <property type="term" value="P:protein import into nucleus"/>
    <property type="evidence" value="ECO:0007669"/>
    <property type="project" value="TreeGrafter"/>
</dbReference>
<dbReference type="InterPro" id="IPR016024">
    <property type="entry name" value="ARM-type_fold"/>
</dbReference>
<sequence length="1015" mass="113822">SLRQALYQLYFDPDMEHKSVAQKWLHQAQASARAWQFCWALLGPDKLPEVQFFAASTLHVNISHHWSSLPTEQHESLRRQLLSHILRFSSGPKMVLTRLCVALAAMALNLIPQVWSQPVADMVRAFQPQEPDCEGGPVAAQGPQLHCLALLELLTVLPEEFQSRRLTQPRRSQLREALAGEWGVVCSMLRQLLQSQDSSDQVKEKVLRCLSSWVGVDVPLGESHELVQDCFGALSNPELFDTAVETIVTAISQPDCQRYTDALVNLVPLVLGLHDQLKKAVQDGDVETSHGICRIAVAMGETHSRCAHAQTNTSVSVPGRDGRGSCLCSRVLLEQVEHWQEFLALVNMILFCTAVPGYYPVNETTSSLTLTFWYSLQDDILSFEEEKQAAYLQVYRPVYFQLVDVLLYKSHYPPQEDYSSWSSDDKEQFRIYRRVDISDTLMYVYEMLGAELLSNLYDRLGRQLMDPQLSAAWQDTEVLLFGFQSIAETIDVNYSDVIPGLIGLIPRINISNIMLADTVMYTIGSLAEWLADHPVMLAGILPMVLEGLMKAELSVSSVSTLKRICRECKYDLGSYAHDILSQVYRIYLTGKVPTIIHHHLPLQDALVKDVHKSSQCMWLMQALGFLLSALPEDQLLLRLHSLISPHVQQLDALATEEPNPTGKQSIVHILGMLSSLFTTLDVTRQADSFEGASSQTLGSSRNPVVAVLQQVFPLIQRLLSRWLHDPEVVEAVCTVFEKSVRTLLQDFGPVVAQLSGMLGQIYSTFPQASALDLARQIVHIFAGEEQHLSNIQSLAEVLTSATLAIFQRGEKREQDLTWRSGPRDHPDIAESFMHFHAQIFKKKPSLYKPDRIDVKALFHSGIVSLKFPETPAVKAASVFFTELLPRWKDVPLLAEALQADGKLLTETVLQRCHAGVTPVPLLHRRRQAVGGGAPRSLTEHFSEVLLGLNRHCPALLSQWLRETLQTPGFPSAQVSAEQKHTFSQQLLREQTNKRHVKEIVKEFSLLCRGLPGSGY</sequence>
<dbReference type="SMART" id="SM00913">
    <property type="entry name" value="IBN_N"/>
    <property type="match status" value="1"/>
</dbReference>
<evidence type="ECO:0000256" key="7">
    <source>
        <dbReference type="ARBA" id="ARBA00022490"/>
    </source>
</evidence>
<evidence type="ECO:0000256" key="4">
    <source>
        <dbReference type="ARBA" id="ARBA00011422"/>
    </source>
</evidence>
<dbReference type="GO" id="GO:0005634">
    <property type="term" value="C:nucleus"/>
    <property type="evidence" value="ECO:0007669"/>
    <property type="project" value="UniProtKB-SubCell"/>
</dbReference>
<dbReference type="PANTHER" id="PTHR12363:SF33">
    <property type="entry name" value="IMPORTIN-13"/>
    <property type="match status" value="1"/>
</dbReference>
<evidence type="ECO:0000256" key="9">
    <source>
        <dbReference type="ARBA" id="ARBA00022927"/>
    </source>
</evidence>
<dbReference type="Pfam" id="PF18806">
    <property type="entry name" value="Importin_rep_3"/>
    <property type="match status" value="1"/>
</dbReference>
<reference evidence="12" key="2">
    <citation type="submission" date="2004-02" db="EMBL/GenBank/DDBJ databases">
        <authorList>
            <consortium name="Genoscope"/>
            <consortium name="Whitehead Institute Centre for Genome Research"/>
        </authorList>
    </citation>
    <scope>NUCLEOTIDE SEQUENCE</scope>
</reference>